<dbReference type="AlphaFoldDB" id="A0AAE1HQH3"/>
<evidence type="ECO:0000313" key="3">
    <source>
        <dbReference type="Proteomes" id="UP001219518"/>
    </source>
</evidence>
<dbReference type="EMBL" id="JAHWGI010001240">
    <property type="protein sequence ID" value="KAK3925646.1"/>
    <property type="molecule type" value="Genomic_DNA"/>
</dbReference>
<feature type="compositionally biased region" description="Polar residues" evidence="1">
    <location>
        <begin position="71"/>
        <end position="85"/>
    </location>
</feature>
<comment type="caution">
    <text evidence="2">The sequence shown here is derived from an EMBL/GenBank/DDBJ whole genome shotgun (WGS) entry which is preliminary data.</text>
</comment>
<evidence type="ECO:0000313" key="2">
    <source>
        <dbReference type="EMBL" id="KAK3925646.1"/>
    </source>
</evidence>
<feature type="region of interest" description="Disordered" evidence="1">
    <location>
        <begin position="62"/>
        <end position="85"/>
    </location>
</feature>
<sequence length="85" mass="9482">MVNFSWNGCIALPSQLILPCYLNMSCIVDQMFPARLEDTSEDYTSFVFWREPVQEVLIDISSTSTGSNSSPAKNGTVTEQANKKK</sequence>
<gene>
    <name evidence="2" type="ORF">KUF71_013895</name>
</gene>
<keyword evidence="3" id="KW-1185">Reference proteome</keyword>
<evidence type="ECO:0000256" key="1">
    <source>
        <dbReference type="SAM" id="MobiDB-lite"/>
    </source>
</evidence>
<proteinExistence type="predicted"/>
<reference evidence="2" key="1">
    <citation type="submission" date="2021-07" db="EMBL/GenBank/DDBJ databases">
        <authorList>
            <person name="Catto M.A."/>
            <person name="Jacobson A."/>
            <person name="Kennedy G."/>
            <person name="Labadie P."/>
            <person name="Hunt B.G."/>
            <person name="Srinivasan R."/>
        </authorList>
    </citation>
    <scope>NUCLEOTIDE SEQUENCE</scope>
    <source>
        <strain evidence="2">PL_HMW_Pooled</strain>
        <tissue evidence="2">Head</tissue>
    </source>
</reference>
<accession>A0AAE1HQH3</accession>
<organism evidence="2 3">
    <name type="scientific">Frankliniella fusca</name>
    <dbReference type="NCBI Taxonomy" id="407009"/>
    <lineage>
        <taxon>Eukaryota</taxon>
        <taxon>Metazoa</taxon>
        <taxon>Ecdysozoa</taxon>
        <taxon>Arthropoda</taxon>
        <taxon>Hexapoda</taxon>
        <taxon>Insecta</taxon>
        <taxon>Pterygota</taxon>
        <taxon>Neoptera</taxon>
        <taxon>Paraneoptera</taxon>
        <taxon>Thysanoptera</taxon>
        <taxon>Terebrantia</taxon>
        <taxon>Thripoidea</taxon>
        <taxon>Thripidae</taxon>
        <taxon>Frankliniella</taxon>
    </lineage>
</organism>
<reference evidence="2" key="2">
    <citation type="journal article" date="2023" name="BMC Genomics">
        <title>Pest status, molecular evolution, and epigenetic factors derived from the genome assembly of Frankliniella fusca, a thysanopteran phytovirus vector.</title>
        <authorList>
            <person name="Catto M.A."/>
            <person name="Labadie P.E."/>
            <person name="Jacobson A.L."/>
            <person name="Kennedy G.G."/>
            <person name="Srinivasan R."/>
            <person name="Hunt B.G."/>
        </authorList>
    </citation>
    <scope>NUCLEOTIDE SEQUENCE</scope>
    <source>
        <strain evidence="2">PL_HMW_Pooled</strain>
    </source>
</reference>
<protein>
    <submittedName>
        <fullName evidence="2">Phosphatidate phosphatase PAH2</fullName>
    </submittedName>
</protein>
<name>A0AAE1HQH3_9NEOP</name>
<dbReference type="Proteomes" id="UP001219518">
    <property type="component" value="Unassembled WGS sequence"/>
</dbReference>